<evidence type="ECO:0000313" key="3">
    <source>
        <dbReference type="Proteomes" id="UP001627154"/>
    </source>
</evidence>
<feature type="compositionally biased region" description="Polar residues" evidence="1">
    <location>
        <begin position="31"/>
        <end position="44"/>
    </location>
</feature>
<sequence>MEKIHAEQSNKTLINETPKKEQRISNEKKNVVSNTTVPLKSTISKSRKSETSAVNKSKVSDDRHENSPKQKETNSYQIDKQSSFRYEPPPSIDDDSFNAETGNFTSSSYAQSDEVDIEKLKKENSQLKESNDALIKENEKLLKMIENTKSLYEKSQAKVRSYAVLNEKMKSLVVEFQGDSPEDIGSSVDGVKEQQSIVVTPRMNVRKRHAVDPFNYDENSRDSGMASNSSERSNPTKKPKKALNKNIHYLPDVTTKRAFREKFEDPETREKMIYIRHGYSMTEEKWKEITNISDESKMCKRLFEHFYDKDYAMKRVCIKQIPNKPIMTPSGTTQKEELPKTFLDMIKKALEYKITLNLAHPLSLNELVKRLNNVGYYLTSALDDPTTSAIENDIQMETKDFLSDSESTRHNLECNLENLHEIHDKINLDHSKKDNLDDTTNDRTIFNSDDGFDISDDESSNDDDSNIIDDEFPNDNDFDRSNGPKDFVHDDRTMFPSSGCTVSQVIMMLSAIIIKFNPTKKFQESLIEFVKILAGKEFETWKCSPYTIKKQLQTSPEIIKKHFFCVKCYVILFTIEPSKRIDCSVQCTSCNDEVELSSLSKNFFITLDIKSQFETLLNRPDVQKQLENFKDHRKKAKGGIISDIQDSSKYKKLQTEHSEILTFNFNADGAQLFESSKKSLWPLQLYINELPAEIRFKHIVIAALMETESEPTADLINLYMRTMTEDIQDLYINGIAIKNCISNEIEYKKILPFTENVDTVARPKLQNRIQFNGFYGCSWCYHRGLYIDGSMRYTLLEDDPPLRSHHDHECDLKLVEETGKSVQGIKGKSILLSWANLGFDIVWDLPPDYMHRVLLGITKQLWNKWTSLFFNKFNLDKIKKRMQNMKLCRDIRRSIRPLEFSAKYKAMEWRTWLLFVSLPALNDILPDEEFLSYCHLVDGIYRLLENSISNEDLQRIEYNMLKFVGESQISYLPGFMTFNIHSVQHYRYSVEYCGPLWATSAFPFENGIYDFMKEINAPNGCLQQLAEKWIRKNEYQASLSHIEDNEDQTLQYCKSPFSSRLPLQNCTIVEDVLFTGKELDQDETVRNNEPDASEGKINSTDNISNQPIITNTIASLPSTSGVSSKEPKVTFNLIAQTDLNGNQFINTNLLNMISTDDLSNNSGLEEILINTENIPILNSEKEHFSFDKLIGNNSDNAIGENMTSAENVLRDLLNSTEIIPLENNVTTHRDANDSHQNDLKTVETKKKGTKRKNEQKHDEDVHKKLKNAQSEIEELQAINKEKDREIKS</sequence>
<feature type="compositionally biased region" description="Basic and acidic residues" evidence="1">
    <location>
        <begin position="58"/>
        <end position="72"/>
    </location>
</feature>
<proteinExistence type="predicted"/>
<keyword evidence="3" id="KW-1185">Reference proteome</keyword>
<protein>
    <submittedName>
        <fullName evidence="2">Uncharacterized protein</fullName>
    </submittedName>
</protein>
<feature type="compositionally biased region" description="Basic and acidic residues" evidence="1">
    <location>
        <begin position="17"/>
        <end position="30"/>
    </location>
</feature>
<feature type="compositionally biased region" description="Acidic residues" evidence="1">
    <location>
        <begin position="450"/>
        <end position="476"/>
    </location>
</feature>
<dbReference type="EMBL" id="JBJJXI010000106">
    <property type="protein sequence ID" value="KAL3392242.1"/>
    <property type="molecule type" value="Genomic_DNA"/>
</dbReference>
<organism evidence="2 3">
    <name type="scientific">Trichogramma kaykai</name>
    <dbReference type="NCBI Taxonomy" id="54128"/>
    <lineage>
        <taxon>Eukaryota</taxon>
        <taxon>Metazoa</taxon>
        <taxon>Ecdysozoa</taxon>
        <taxon>Arthropoda</taxon>
        <taxon>Hexapoda</taxon>
        <taxon>Insecta</taxon>
        <taxon>Pterygota</taxon>
        <taxon>Neoptera</taxon>
        <taxon>Endopterygota</taxon>
        <taxon>Hymenoptera</taxon>
        <taxon>Apocrita</taxon>
        <taxon>Proctotrupomorpha</taxon>
        <taxon>Chalcidoidea</taxon>
        <taxon>Trichogrammatidae</taxon>
        <taxon>Trichogramma</taxon>
    </lineage>
</organism>
<feature type="region of interest" description="Disordered" evidence="1">
    <location>
        <begin position="447"/>
        <end position="483"/>
    </location>
</feature>
<feature type="compositionally biased region" description="Polar residues" evidence="1">
    <location>
        <begin position="98"/>
        <end position="111"/>
    </location>
</feature>
<dbReference type="PANTHER" id="PTHR46579">
    <property type="entry name" value="F5/8 TYPE C DOMAIN-CONTAINING PROTEIN-RELATED"/>
    <property type="match status" value="1"/>
</dbReference>
<feature type="region of interest" description="Disordered" evidence="1">
    <location>
        <begin position="1"/>
        <end position="115"/>
    </location>
</feature>
<feature type="compositionally biased region" description="Basic and acidic residues" evidence="1">
    <location>
        <begin position="1279"/>
        <end position="1288"/>
    </location>
</feature>
<evidence type="ECO:0000256" key="1">
    <source>
        <dbReference type="SAM" id="MobiDB-lite"/>
    </source>
</evidence>
<comment type="caution">
    <text evidence="2">The sequence shown here is derived from an EMBL/GenBank/DDBJ whole genome shotgun (WGS) entry which is preliminary data.</text>
</comment>
<feature type="region of interest" description="Disordered" evidence="1">
    <location>
        <begin position="209"/>
        <end position="243"/>
    </location>
</feature>
<accession>A0ABD2WGN7</accession>
<evidence type="ECO:0000313" key="2">
    <source>
        <dbReference type="EMBL" id="KAL3392242.1"/>
    </source>
</evidence>
<dbReference type="PANTHER" id="PTHR46579:SF1">
    <property type="entry name" value="F5_8 TYPE C DOMAIN-CONTAINING PROTEIN"/>
    <property type="match status" value="1"/>
</dbReference>
<name>A0ABD2WGN7_9HYME</name>
<gene>
    <name evidence="2" type="ORF">TKK_013073</name>
</gene>
<reference evidence="2 3" key="1">
    <citation type="journal article" date="2024" name="bioRxiv">
        <title>A reference genome for Trichogramma kaykai: A tiny desert-dwelling parasitoid wasp with competing sex-ratio distorters.</title>
        <authorList>
            <person name="Culotta J."/>
            <person name="Lindsey A.R."/>
        </authorList>
    </citation>
    <scope>NUCLEOTIDE SEQUENCE [LARGE SCALE GENOMIC DNA]</scope>
    <source>
        <strain evidence="2 3">KSX58</strain>
    </source>
</reference>
<feature type="region of interest" description="Disordered" evidence="1">
    <location>
        <begin position="1224"/>
        <end position="1288"/>
    </location>
</feature>
<feature type="compositionally biased region" description="Basic and acidic residues" evidence="1">
    <location>
        <begin position="1227"/>
        <end position="1262"/>
    </location>
</feature>
<feature type="region of interest" description="Disordered" evidence="1">
    <location>
        <begin position="1081"/>
        <end position="1104"/>
    </location>
</feature>
<feature type="compositionally biased region" description="Polar residues" evidence="1">
    <location>
        <begin position="73"/>
        <end position="84"/>
    </location>
</feature>
<dbReference type="Proteomes" id="UP001627154">
    <property type="component" value="Unassembled WGS sequence"/>
</dbReference>